<evidence type="ECO:0000256" key="1">
    <source>
        <dbReference type="ARBA" id="ARBA00006611"/>
    </source>
</evidence>
<dbReference type="Proteomes" id="UP000295344">
    <property type="component" value="Unassembled WGS sequence"/>
</dbReference>
<evidence type="ECO:0000259" key="2">
    <source>
        <dbReference type="PROSITE" id="PS00662"/>
    </source>
</evidence>
<dbReference type="PROSITE" id="PS00662">
    <property type="entry name" value="T2SP_E"/>
    <property type="match status" value="1"/>
</dbReference>
<dbReference type="SUPFAM" id="SSF52540">
    <property type="entry name" value="P-loop containing nucleoside triphosphate hydrolases"/>
    <property type="match status" value="1"/>
</dbReference>
<dbReference type="InterPro" id="IPR001482">
    <property type="entry name" value="T2SS/T4SS_dom"/>
</dbReference>
<sequence length="387" mass="41868">MNATSTADPITLLNRALAHVVEQGGSDLHIAAGRTPAVRLRGALQPVDAVGVWDHDDVERILSAAMTEKQRKTFVEELELDFAYTLSAESRFRVNVYQQREHWGAAFRLIPTEIKTLEQLGLPESIGEFADLPRGLVLVTGPTGSGKSTTLAALIDRANETRADHIMTVEDPIEFVHQSKRSLVNQREVGADTQSFEAALKHVLRQDPDIILLGELRDLESISVALTAAETGHLVFATLHTSDAPQSIDRIVDVFPAFQQQQVRMQLSLVLQGVVCQTLVPTADGKGRTVAVEVLKITPAVGNLIRGAKTSQIVTAMQTGSSLGMQTMDQHLAALVSDGTITLEAAEGKAHDVETMRQLVTTPRFAQQSNDFFSMGSMAAPTGMGGF</sequence>
<evidence type="ECO:0000313" key="4">
    <source>
        <dbReference type="Proteomes" id="UP000295344"/>
    </source>
</evidence>
<reference evidence="3 4" key="1">
    <citation type="submission" date="2019-03" db="EMBL/GenBank/DDBJ databases">
        <title>Genomic Encyclopedia of Archaeal and Bacterial Type Strains, Phase II (KMG-II): from individual species to whole genera.</title>
        <authorList>
            <person name="Goeker M."/>
        </authorList>
    </citation>
    <scope>NUCLEOTIDE SEQUENCE [LARGE SCALE GENOMIC DNA]</scope>
    <source>
        <strain evidence="3 4">DSM 24782</strain>
    </source>
</reference>
<dbReference type="CDD" id="cd01131">
    <property type="entry name" value="PilT"/>
    <property type="match status" value="1"/>
</dbReference>
<evidence type="ECO:0000313" key="3">
    <source>
        <dbReference type="EMBL" id="TDS80101.1"/>
    </source>
</evidence>
<comment type="caution">
    <text evidence="3">The sequence shown here is derived from an EMBL/GenBank/DDBJ whole genome shotgun (WGS) entry which is preliminary data.</text>
</comment>
<organism evidence="3 4">
    <name type="scientific">Amnibacterium kyonggiense</name>
    <dbReference type="NCBI Taxonomy" id="595671"/>
    <lineage>
        <taxon>Bacteria</taxon>
        <taxon>Bacillati</taxon>
        <taxon>Actinomycetota</taxon>
        <taxon>Actinomycetes</taxon>
        <taxon>Micrococcales</taxon>
        <taxon>Microbacteriaceae</taxon>
        <taxon>Amnibacterium</taxon>
    </lineage>
</organism>
<dbReference type="Pfam" id="PF00437">
    <property type="entry name" value="T2SSE"/>
    <property type="match status" value="1"/>
</dbReference>
<name>A0A4R7FQN6_9MICO</name>
<comment type="similarity">
    <text evidence="1">Belongs to the GSP E family.</text>
</comment>
<dbReference type="SMART" id="SM00382">
    <property type="entry name" value="AAA"/>
    <property type="match status" value="1"/>
</dbReference>
<dbReference type="InterPro" id="IPR003593">
    <property type="entry name" value="AAA+_ATPase"/>
</dbReference>
<dbReference type="AlphaFoldDB" id="A0A4R7FQN6"/>
<dbReference type="InterPro" id="IPR027417">
    <property type="entry name" value="P-loop_NTPase"/>
</dbReference>
<protein>
    <submittedName>
        <fullName evidence="3">Twitching motility protein PilT</fullName>
    </submittedName>
</protein>
<dbReference type="NCBIfam" id="TIGR01420">
    <property type="entry name" value="pilT_fam"/>
    <property type="match status" value="1"/>
</dbReference>
<dbReference type="PANTHER" id="PTHR30486">
    <property type="entry name" value="TWITCHING MOTILITY PROTEIN PILT"/>
    <property type="match status" value="1"/>
</dbReference>
<dbReference type="EMBL" id="SOAM01000001">
    <property type="protein sequence ID" value="TDS80101.1"/>
    <property type="molecule type" value="Genomic_DNA"/>
</dbReference>
<keyword evidence="4" id="KW-1185">Reference proteome</keyword>
<dbReference type="InterPro" id="IPR006321">
    <property type="entry name" value="PilT/PilU"/>
</dbReference>
<dbReference type="GO" id="GO:0005524">
    <property type="term" value="F:ATP binding"/>
    <property type="evidence" value="ECO:0007669"/>
    <property type="project" value="InterPro"/>
</dbReference>
<dbReference type="GO" id="GO:0016887">
    <property type="term" value="F:ATP hydrolysis activity"/>
    <property type="evidence" value="ECO:0007669"/>
    <property type="project" value="InterPro"/>
</dbReference>
<proteinExistence type="inferred from homology"/>
<feature type="domain" description="Bacterial type II secretion system protein E" evidence="2">
    <location>
        <begin position="204"/>
        <end position="218"/>
    </location>
</feature>
<dbReference type="InterPro" id="IPR050921">
    <property type="entry name" value="T4SS_GSP_E_ATPase"/>
</dbReference>
<dbReference type="RefSeq" id="WP_281276042.1">
    <property type="nucleotide sequence ID" value="NZ_BAAARP010000001.1"/>
</dbReference>
<dbReference type="Gene3D" id="3.30.450.90">
    <property type="match status" value="1"/>
</dbReference>
<dbReference type="Gene3D" id="3.40.50.300">
    <property type="entry name" value="P-loop containing nucleotide triphosphate hydrolases"/>
    <property type="match status" value="1"/>
</dbReference>
<gene>
    <name evidence="3" type="ORF">CLV52_0654</name>
</gene>
<accession>A0A4R7FQN6</accession>